<dbReference type="InterPro" id="IPR022385">
    <property type="entry name" value="Rhs_assc_core"/>
</dbReference>
<dbReference type="NCBIfam" id="TIGR01643">
    <property type="entry name" value="YD_repeat_2x"/>
    <property type="match status" value="1"/>
</dbReference>
<keyword evidence="4" id="KW-0843">Virulence</keyword>
<feature type="compositionally biased region" description="Pro residues" evidence="5">
    <location>
        <begin position="1810"/>
        <end position="1820"/>
    </location>
</feature>
<evidence type="ECO:0000313" key="9">
    <source>
        <dbReference type="Proteomes" id="UP000323505"/>
    </source>
</evidence>
<evidence type="ECO:0000313" key="8">
    <source>
        <dbReference type="EMBL" id="TYK53587.1"/>
    </source>
</evidence>
<feature type="domain" description="Insecticide toxin TcdB middle/C-terminal" evidence="6">
    <location>
        <begin position="834"/>
        <end position="979"/>
    </location>
</feature>
<evidence type="ECO:0000259" key="6">
    <source>
        <dbReference type="Pfam" id="PF12255"/>
    </source>
</evidence>
<keyword evidence="3" id="KW-0732">Signal</keyword>
<dbReference type="NCBIfam" id="TIGR03696">
    <property type="entry name" value="Rhs_assc_core"/>
    <property type="match status" value="1"/>
</dbReference>
<evidence type="ECO:0000259" key="7">
    <source>
        <dbReference type="Pfam" id="PF12256"/>
    </source>
</evidence>
<dbReference type="EMBL" id="VSRQ01000001">
    <property type="protein sequence ID" value="TYK53587.1"/>
    <property type="molecule type" value="Genomic_DNA"/>
</dbReference>
<proteinExistence type="predicted"/>
<accession>A0A5D3FXS4</accession>
<dbReference type="SUPFAM" id="SSF69318">
    <property type="entry name" value="Integrin alpha N-terminal domain"/>
    <property type="match status" value="1"/>
</dbReference>
<feature type="domain" description="Insecticide toxin TcdB middle/N-terminal" evidence="7">
    <location>
        <begin position="630"/>
        <end position="773"/>
    </location>
</feature>
<dbReference type="InterPro" id="IPR006530">
    <property type="entry name" value="YD"/>
</dbReference>
<keyword evidence="9" id="KW-1185">Reference proteome</keyword>
<dbReference type="InterPro" id="IPR003284">
    <property type="entry name" value="Sal_SpvB"/>
</dbReference>
<comment type="caution">
    <text evidence="8">The sequence shown here is derived from an EMBL/GenBank/DDBJ whole genome shotgun (WGS) entry which is preliminary data.</text>
</comment>
<dbReference type="InterPro" id="IPR050708">
    <property type="entry name" value="T6SS_VgrG/RHS"/>
</dbReference>
<evidence type="ECO:0000256" key="1">
    <source>
        <dbReference type="ARBA" id="ARBA00004613"/>
    </source>
</evidence>
<dbReference type="InterPro" id="IPR022044">
    <property type="entry name" value="TcdB_toxin_mid/C"/>
</dbReference>
<dbReference type="PANTHER" id="PTHR32305:SF15">
    <property type="entry name" value="PROTEIN RHSA-RELATED"/>
    <property type="match status" value="1"/>
</dbReference>
<dbReference type="Pfam" id="PF12256">
    <property type="entry name" value="TcdB_toxin_midN"/>
    <property type="match status" value="1"/>
</dbReference>
<evidence type="ECO:0000256" key="4">
    <source>
        <dbReference type="ARBA" id="ARBA00023026"/>
    </source>
</evidence>
<sequence>MGEMFGANPANGTGTLTVPVPASPGRQGFGPSLALGYDSGAGGGVFGLGWHLDVPAVTRRTDRGVPRYRDHGPPADEDTFHLVGGDDLVPVPGTRRARRAGRRYTVRRYRPRTDHAFSRIERWTDETPGAHGDTHWRITDRENVTTVLGRAPADRIADPGDPSRVFTWLADASFDGRGNAIRYEYKPEDAAGVDLAAPHEHGRAPAARTAARHLKRVRYGNLAPQGPDDAPPPSGWMFELVLDYGEHGDGGAEERPWTCRSDPFSTYRSGFEVRTYRLCRRIMLLHHFPDEPGTGADCLVQSLDLAYDVQRPSGLSTLAAVTKRGFRRAPGGALTSRAMPPIEFGYAPALVDREVRRLDDVENLPAGLTSPAYRFTDLDGEGLPGVLTEQAGELFYKPNLGSGRFGPARLVGTRPVPSGLGGEGGRRELLDLDGDGNLDLVAFDGPVPGFSERADGAWTSWRTFRSRPVIDWQDARTRLVDLSGDGLADVLVLGDDDLTWYRSLGEDGFDEATRPAPPPLGPSRADAWIRTGDPAESVQFADMTGDGLADLVRVRRGEVSYWPSLGHGRFGRRVVMDGGPLPAGPDEFDVRRVILADVDGSGTSDLIYLGADGVTVYANRSGNGWAPAGELPVRFPHVDSAIQVSAIDLLGTGTLCLVWSSPLPDDASSPLRYVDLMRAGKPYLLTRMRNNLGAETSVRYTTSTKFYAADRAAGRPWPTKIPFPVHVVEEVEARDAVSRNVFTTRYAYHDGHYDGVEREFGGFGVVEQWDTQEIGALAASAANHDPATFLAPVLSRSWFHTGAPGGEAARLVARDPGRADTRPARLTADEERQAARVLRGSLLRQETYGLDGTPESARPYAVTEHSYTVELRQPGHGSPREDGFLPAVFTSYRSGSHEEHHERTLYDVDGREVPDPRVTDDFVLDVDEFGDVLRTVDIAYGRRFPDPDPVLTAADRAEQARERVVVTESRYTQAVDTDTAYRTPMQCEKRTTEVVGLRPAGLRFGADEVRDALARVTADLPVTAWDDEGASGPARRLLELERSVFLRDDLSGPLPFGALEPLALPYETVRQALTDELIAAEYGGLVDAARLASAGYVREDGAWWSPSGRVVFAPEDGSPAAAHFYVPHGFVDPFGARTRLRYDRYDLLVLSSTDAVGNVVSVGARVGDRVLPGGYDYRVLQPAVTCDANGNLSEAAYDALGRLTAIAVRGKPGDARDDLGDTVDGLDPDPDDADLLAYFADPHAPGLAERLLGRATTRTLYDPGAFHRTRGDAEPRPPATALLTRTDHVATGRPADPQQLITYSDGSGREAQHKAQAEPDADGDPRWSGTGWTIYNNKGLPVRRYEPFFSATPAFEFARVAGVSAIVFYDPIGRAVVTLHPDGGYGKVVFDPWRLTAWDANDTVALRPDADPDARGLAGRYLAGLDAAGTPWRTWYEARAGGGLGPAERDAATQTLAHAGTPSRAWSDALGRSFLTVRHDRGADGTAGDRYDRTLVRLDVQGRTREVRDPLGRAVARMGYDLAGALVRTAAIDSGPGHVLHDVLGAPCGSWSARGYALRTEYDPLHRPTRSFVAGPGIEGERAHQRVEYGEDVPDAAARNLHTRTYRTFDGAGVVTNDRYDADGNLVEATRQVARDFRGHPDWAGPVDLEPERYTGRSVFDARGRPVRVTTPDGATITASYNPAGLLERLDAQPSGEDPVPVVTGIDYNARGQRVTVEHGNGARTDYAYDPFTFLLRGIVTVRDGERLQDLRHVYDPSGNVTSVQDESQETLFFRNRVVRPGGRYRYDALYRLAEASGREHLAQADGVRPPGPCLGGPPPHHPHDGGAMSRYTERYAYDPVGNLLEIVHAVANSATPGWTRTYDYDQESLLEPGVAGNRVGTVGGERFDHDPQGNVTALPGLAHLGWDPEDRLHVTAHRPPNPDATLDTDAGGLGEATWSSYDSSGTRIRKVTDRPGPDGERIRVRERVYLGPFEVFREYAPDGEVTVERTTLHVLDEDRRVALVERRTRGDDKGPELLVRHQFDDHLGSPTLELDQRGRILTMEEFHPYGSTAYESVSRGARAAPKRYRFTGRERDRESGLQYHGARFYAPWLGRWTSPDPAGTKESLSPYVYVAANPVRLVDPSGHEGEPRQLNLAETLKQEVVATRAGRGISQSLRRDLQAVWEWWGGQGKVDAGHVGKAQWELRAGERGSVAAQPLAENRSLGAAVEKARAGAARLLGRFARNAEGVDEGVSAGARFGRAVRAAWRDDPSFRSFLKAWKSGGGASGTAATAAAETGGAASGAAAAAETGALAESSAQLSLSFEAAESTGVRVATETESALAAAQAGAKVRVADSVVKAAEAAAPIAEEVAPLAEEAGAFAAAAETGGRVLRAAAPALKVVGKVAGPVAVVAAVHQAATAKTTAEKADASVGLSSGVLGLSANPVTGVAAAGLVAGGFVGGKAATAATEAGWSREGSVAAGTIAGAATGAAIGAVVGSVVPVLGTATGAVVGAAAGAIGGFIKSYWN</sequence>
<feature type="region of interest" description="Disordered" evidence="5">
    <location>
        <begin position="1938"/>
        <end position="1960"/>
    </location>
</feature>
<evidence type="ECO:0000256" key="2">
    <source>
        <dbReference type="ARBA" id="ARBA00022525"/>
    </source>
</evidence>
<gene>
    <name evidence="8" type="ORF">FXF68_02465</name>
</gene>
<dbReference type="InterPro" id="IPR022045">
    <property type="entry name" value="TcdB_toxin_mid/N"/>
</dbReference>
<keyword evidence="2" id="KW-0964">Secreted</keyword>
<dbReference type="InterPro" id="IPR028994">
    <property type="entry name" value="Integrin_alpha_N"/>
</dbReference>
<feature type="compositionally biased region" description="Polar residues" evidence="5">
    <location>
        <begin position="1938"/>
        <end position="1947"/>
    </location>
</feature>
<feature type="region of interest" description="Disordered" evidence="5">
    <location>
        <begin position="1301"/>
        <end position="1328"/>
    </location>
</feature>
<feature type="compositionally biased region" description="Basic and acidic residues" evidence="5">
    <location>
        <begin position="1307"/>
        <end position="1317"/>
    </location>
</feature>
<protein>
    <submittedName>
        <fullName evidence="8">Sugar-binding protein</fullName>
    </submittedName>
</protein>
<evidence type="ECO:0000256" key="3">
    <source>
        <dbReference type="ARBA" id="ARBA00022729"/>
    </source>
</evidence>
<feature type="compositionally biased region" description="Basic and acidic residues" evidence="5">
    <location>
        <begin position="1951"/>
        <end position="1960"/>
    </location>
</feature>
<dbReference type="GO" id="GO:0005576">
    <property type="term" value="C:extracellular region"/>
    <property type="evidence" value="ECO:0007669"/>
    <property type="project" value="UniProtKB-SubCell"/>
</dbReference>
<dbReference type="Pfam" id="PF03534">
    <property type="entry name" value="SpvB"/>
    <property type="match status" value="1"/>
</dbReference>
<comment type="subcellular location">
    <subcellularLocation>
        <location evidence="1">Secreted</location>
    </subcellularLocation>
</comment>
<dbReference type="PANTHER" id="PTHR32305">
    <property type="match status" value="1"/>
</dbReference>
<organism evidence="8 9">
    <name type="scientific">Actinomadura decatromicini</name>
    <dbReference type="NCBI Taxonomy" id="2604572"/>
    <lineage>
        <taxon>Bacteria</taxon>
        <taxon>Bacillati</taxon>
        <taxon>Actinomycetota</taxon>
        <taxon>Actinomycetes</taxon>
        <taxon>Streptosporangiales</taxon>
        <taxon>Thermomonosporaceae</taxon>
        <taxon>Actinomadura</taxon>
    </lineage>
</organism>
<reference evidence="8 9" key="1">
    <citation type="submission" date="2019-08" db="EMBL/GenBank/DDBJ databases">
        <title>Actinomadura sp. nov. CYP1-5 isolated from mountain soil.</title>
        <authorList>
            <person name="Songsumanus A."/>
            <person name="Kuncharoen N."/>
            <person name="Kudo T."/>
            <person name="Yuki M."/>
            <person name="Igarashi Y."/>
            <person name="Tanasupawat S."/>
        </authorList>
    </citation>
    <scope>NUCLEOTIDE SEQUENCE [LARGE SCALE GENOMIC DNA]</scope>
    <source>
        <strain evidence="8 9">CYP1-5</strain>
    </source>
</reference>
<feature type="region of interest" description="Disordered" evidence="5">
    <location>
        <begin position="1804"/>
        <end position="1828"/>
    </location>
</feature>
<dbReference type="Pfam" id="PF12255">
    <property type="entry name" value="TcdB_toxin_midC"/>
    <property type="match status" value="1"/>
</dbReference>
<dbReference type="Gene3D" id="2.180.10.10">
    <property type="entry name" value="RHS repeat-associated core"/>
    <property type="match status" value="1"/>
</dbReference>
<dbReference type="Pfam" id="PF13517">
    <property type="entry name" value="FG-GAP_3"/>
    <property type="match status" value="1"/>
</dbReference>
<dbReference type="Proteomes" id="UP000323505">
    <property type="component" value="Unassembled WGS sequence"/>
</dbReference>
<evidence type="ECO:0000256" key="5">
    <source>
        <dbReference type="SAM" id="MobiDB-lite"/>
    </source>
</evidence>
<dbReference type="GO" id="GO:0005737">
    <property type="term" value="C:cytoplasm"/>
    <property type="evidence" value="ECO:0007669"/>
    <property type="project" value="InterPro"/>
</dbReference>
<dbReference type="InterPro" id="IPR013517">
    <property type="entry name" value="FG-GAP"/>
</dbReference>
<dbReference type="PRINTS" id="PR01341">
    <property type="entry name" value="SALSPVBPROT"/>
</dbReference>
<name>A0A5D3FXS4_9ACTN</name>